<dbReference type="RefSeq" id="WP_019440553.1">
    <property type="nucleotide sequence ID" value="NZ_ALOE01000009.1"/>
</dbReference>
<dbReference type="Gene3D" id="3.90.1520.10">
    <property type="entry name" value="H-NOX domain"/>
    <property type="match status" value="1"/>
</dbReference>
<dbReference type="OrthoDB" id="7266652at2"/>
<evidence type="ECO:0000313" key="3">
    <source>
        <dbReference type="Proteomes" id="UP000327424"/>
    </source>
</evidence>
<feature type="domain" description="Heme NO-binding" evidence="1">
    <location>
        <begin position="2"/>
        <end position="159"/>
    </location>
</feature>
<dbReference type="PANTHER" id="PTHR45655">
    <property type="entry name" value="GUANYLATE CYCLASE SOLUBLE SUBUNIT BETA-2"/>
    <property type="match status" value="1"/>
</dbReference>
<sequence>MKGIIFSEFLELVEDKFGLDVCQKMLDESHDEGVYTTVGTYDHKALIKLIMTLSKLTGISPEDLQAVYGESVFKTLYNSMPGLEGKAVSTFDFIKKVEDYIHIEVKILYPDSNPPMFKFISVTEMEMVMDYISARCMSHVCFGLIKGCSQHFNQQVDIRMEPLKQDQSEVRFTLRYV</sequence>
<evidence type="ECO:0000259" key="1">
    <source>
        <dbReference type="Pfam" id="PF07700"/>
    </source>
</evidence>
<dbReference type="InterPro" id="IPR011644">
    <property type="entry name" value="Heme_NO-bd"/>
</dbReference>
<keyword evidence="3" id="KW-1185">Reference proteome</keyword>
<dbReference type="EMBL" id="CP044399">
    <property type="protein sequence ID" value="QFI38227.1"/>
    <property type="molecule type" value="Genomic_DNA"/>
</dbReference>
<dbReference type="PANTHER" id="PTHR45655:SF13">
    <property type="entry name" value="SOLUBLE GUANYLATE CYCLASE GCY-32-RELATED"/>
    <property type="match status" value="1"/>
</dbReference>
<dbReference type="InterPro" id="IPR024096">
    <property type="entry name" value="NO_sig/Golgi_transp_ligand-bd"/>
</dbReference>
<protein>
    <submittedName>
        <fullName evidence="2">Guanylate cyclase</fullName>
    </submittedName>
</protein>
<dbReference type="GO" id="GO:0020037">
    <property type="term" value="F:heme binding"/>
    <property type="evidence" value="ECO:0007669"/>
    <property type="project" value="InterPro"/>
</dbReference>
<dbReference type="InterPro" id="IPR038158">
    <property type="entry name" value="H-NOX_domain_sf"/>
</dbReference>
<name>A0A5J6WJM8_MORMI</name>
<reference evidence="2 3" key="1">
    <citation type="submission" date="2019-09" db="EMBL/GenBank/DDBJ databases">
        <title>Hybrid Assembly of the complete Genome of the Deep-Sea Bacterium Moritella marina from long Nanopore and Illumina reads.</title>
        <authorList>
            <person name="Magin S."/>
            <person name="Georgoulis A."/>
            <person name="Papadimitriou K."/>
            <person name="Iliakis G."/>
            <person name="Vorgias C.E."/>
        </authorList>
    </citation>
    <scope>NUCLEOTIDE SEQUENCE [LARGE SCALE GENOMIC DNA]</scope>
    <source>
        <strain evidence="2 3">MP-1</strain>
    </source>
</reference>
<dbReference type="Pfam" id="PF07700">
    <property type="entry name" value="HNOB"/>
    <property type="match status" value="1"/>
</dbReference>
<proteinExistence type="predicted"/>
<dbReference type="Proteomes" id="UP000327424">
    <property type="component" value="Chromosome"/>
</dbReference>
<gene>
    <name evidence="2" type="ORF">FR932_10400</name>
</gene>
<organism evidence="2 3">
    <name type="scientific">Moritella marina ATCC 15381</name>
    <dbReference type="NCBI Taxonomy" id="1202962"/>
    <lineage>
        <taxon>Bacteria</taxon>
        <taxon>Pseudomonadati</taxon>
        <taxon>Pseudomonadota</taxon>
        <taxon>Gammaproteobacteria</taxon>
        <taxon>Alteromonadales</taxon>
        <taxon>Moritellaceae</taxon>
        <taxon>Moritella</taxon>
    </lineage>
</organism>
<dbReference type="AlphaFoldDB" id="A0A5J6WJM8"/>
<evidence type="ECO:0000313" key="2">
    <source>
        <dbReference type="EMBL" id="QFI38227.1"/>
    </source>
</evidence>
<dbReference type="SUPFAM" id="SSF111126">
    <property type="entry name" value="Ligand-binding domain in the NO signalling and Golgi transport"/>
    <property type="match status" value="1"/>
</dbReference>
<dbReference type="KEGG" id="mmaa:FR932_10400"/>
<accession>A0A5J6WJM8</accession>